<feature type="region of interest" description="Disordered" evidence="6">
    <location>
        <begin position="356"/>
        <end position="391"/>
    </location>
</feature>
<comment type="function">
    <text evidence="5">ATP-dependent carboxylate-amine ligase which exhibits weak glutamate--cysteine ligase activity.</text>
</comment>
<evidence type="ECO:0000256" key="3">
    <source>
        <dbReference type="ARBA" id="ARBA00022840"/>
    </source>
</evidence>
<evidence type="ECO:0000256" key="5">
    <source>
        <dbReference type="HAMAP-Rule" id="MF_01609"/>
    </source>
</evidence>
<comment type="similarity">
    <text evidence="5">Belongs to the glutamate--cysteine ligase type 2 family. YbdK subfamily.</text>
</comment>
<accession>A0A9X7JJE5</accession>
<dbReference type="NCBIfam" id="NF010041">
    <property type="entry name" value="PRK13517.1-1"/>
    <property type="match status" value="1"/>
</dbReference>
<keyword evidence="8" id="KW-1185">Reference proteome</keyword>
<dbReference type="GO" id="GO:0004357">
    <property type="term" value="F:glutamate-cysteine ligase activity"/>
    <property type="evidence" value="ECO:0007669"/>
    <property type="project" value="UniProtKB-EC"/>
</dbReference>
<dbReference type="InterPro" id="IPR014746">
    <property type="entry name" value="Gln_synth/guanido_kin_cat_dom"/>
</dbReference>
<dbReference type="GO" id="GO:0042398">
    <property type="term" value="P:modified amino acid biosynthetic process"/>
    <property type="evidence" value="ECO:0007669"/>
    <property type="project" value="InterPro"/>
</dbReference>
<reference evidence="7 8" key="1">
    <citation type="submission" date="2018-03" db="EMBL/GenBank/DDBJ databases">
        <title>Chitinolytic properties of Streptosporangium nondiastaticum TBG75A20.</title>
        <authorList>
            <person name="Gayathri V."/>
            <person name="Shiburaj S."/>
        </authorList>
    </citation>
    <scope>NUCLEOTIDE SEQUENCE [LARGE SCALE GENOMIC DNA]</scope>
    <source>
        <strain evidence="7 8">TBG75A20</strain>
    </source>
</reference>
<dbReference type="OrthoDB" id="9803842at2"/>
<comment type="caution">
    <text evidence="7">The sequence shown here is derived from an EMBL/GenBank/DDBJ whole genome shotgun (WGS) entry which is preliminary data.</text>
</comment>
<proteinExistence type="inferred from homology"/>
<gene>
    <name evidence="7" type="ORF">B7P34_31400</name>
</gene>
<dbReference type="RefSeq" id="WP_106681584.1">
    <property type="nucleotide sequence ID" value="NZ_PXWG01000158.1"/>
</dbReference>
<dbReference type="InterPro" id="IPR006336">
    <property type="entry name" value="GCS2"/>
</dbReference>
<evidence type="ECO:0000313" key="7">
    <source>
        <dbReference type="EMBL" id="PSJ24812.1"/>
    </source>
</evidence>
<organism evidence="7 8">
    <name type="scientific">Streptosporangium nondiastaticum</name>
    <dbReference type="NCBI Taxonomy" id="35764"/>
    <lineage>
        <taxon>Bacteria</taxon>
        <taxon>Bacillati</taxon>
        <taxon>Actinomycetota</taxon>
        <taxon>Actinomycetes</taxon>
        <taxon>Streptosporangiales</taxon>
        <taxon>Streptosporangiaceae</taxon>
        <taxon>Streptosporangium</taxon>
    </lineage>
</organism>
<keyword evidence="2 5" id="KW-0547">Nucleotide-binding</keyword>
<dbReference type="HAMAP" id="MF_01609">
    <property type="entry name" value="Glu_cys_ligase_2"/>
    <property type="match status" value="1"/>
</dbReference>
<protein>
    <recommendedName>
        <fullName evidence="5">Putative glutamate--cysteine ligase 2</fullName>
        <ecNumber evidence="5">6.3.2.2</ecNumber>
    </recommendedName>
    <alternativeName>
        <fullName evidence="5">Gamma-glutamylcysteine synthetase 2</fullName>
        <shortName evidence="5">GCS 2</shortName>
        <shortName evidence="5">Gamma-GCS 2</shortName>
    </alternativeName>
</protein>
<dbReference type="EC" id="6.3.2.2" evidence="5"/>
<dbReference type="GO" id="GO:0005524">
    <property type="term" value="F:ATP binding"/>
    <property type="evidence" value="ECO:0007669"/>
    <property type="project" value="UniProtKB-KW"/>
</dbReference>
<evidence type="ECO:0000256" key="1">
    <source>
        <dbReference type="ARBA" id="ARBA00022598"/>
    </source>
</evidence>
<dbReference type="InterPro" id="IPR050141">
    <property type="entry name" value="GCL_type2/YbdK_subfam"/>
</dbReference>
<comment type="catalytic activity">
    <reaction evidence="4 5">
        <text>L-cysteine + L-glutamate + ATP = gamma-L-glutamyl-L-cysteine + ADP + phosphate + H(+)</text>
        <dbReference type="Rhea" id="RHEA:13285"/>
        <dbReference type="ChEBI" id="CHEBI:15378"/>
        <dbReference type="ChEBI" id="CHEBI:29985"/>
        <dbReference type="ChEBI" id="CHEBI:30616"/>
        <dbReference type="ChEBI" id="CHEBI:35235"/>
        <dbReference type="ChEBI" id="CHEBI:43474"/>
        <dbReference type="ChEBI" id="CHEBI:58173"/>
        <dbReference type="ChEBI" id="CHEBI:456216"/>
        <dbReference type="EC" id="6.3.2.2"/>
    </reaction>
</comment>
<dbReference type="Proteomes" id="UP000242427">
    <property type="component" value="Unassembled WGS sequence"/>
</dbReference>
<name>A0A9X7JJE5_9ACTN</name>
<keyword evidence="3 5" id="KW-0067">ATP-binding</keyword>
<evidence type="ECO:0000256" key="2">
    <source>
        <dbReference type="ARBA" id="ARBA00022741"/>
    </source>
</evidence>
<dbReference type="PANTHER" id="PTHR36510:SF1">
    <property type="entry name" value="GLUTAMATE--CYSTEINE LIGASE 2-RELATED"/>
    <property type="match status" value="1"/>
</dbReference>
<sequence length="391" mass="41191">MITLGVEEEYLLLDPVTALPVPLADEVRAASGLQAMTEAREIKSELLQAQLEAATPVCTGLAEVGGHLLRLRHAVSAAAQKAGCRPVACGAAPLAGGAPVPVTGEGRYLALQAQGARLVDEQLVNGMHVHVGVPGRAAAVGALNRLRPWLPVLVAMGGNSPLWRGRDTGFASWRTVVFGRWPVSGPPPLFEGPDDYDRRVGALLRAGAIMDTGQLYWQARVSERYPTLEVRALDVQLTVEDAVLFAGIVRALVATALREEREGAPLAPCPPEMLHAANWHAARYGLHRGLIDAHGRRRGPGEAVGALLAHIGPALDEAGDTREVNRLLRLFLGRGAPADRQRRALAAGGLTALTALASTESPESAESTEIMESTEGRGSPESAGDPGSTEN</sequence>
<evidence type="ECO:0000256" key="6">
    <source>
        <dbReference type="SAM" id="MobiDB-lite"/>
    </source>
</evidence>
<dbReference type="Pfam" id="PF04107">
    <property type="entry name" value="GCS2"/>
    <property type="match status" value="1"/>
</dbReference>
<dbReference type="InterPro" id="IPR011793">
    <property type="entry name" value="YbdK"/>
</dbReference>
<keyword evidence="1 5" id="KW-0436">Ligase</keyword>
<evidence type="ECO:0000313" key="8">
    <source>
        <dbReference type="Proteomes" id="UP000242427"/>
    </source>
</evidence>
<dbReference type="AlphaFoldDB" id="A0A9X7JJE5"/>
<dbReference type="SUPFAM" id="SSF55931">
    <property type="entry name" value="Glutamine synthetase/guanido kinase"/>
    <property type="match status" value="1"/>
</dbReference>
<evidence type="ECO:0000256" key="4">
    <source>
        <dbReference type="ARBA" id="ARBA00048819"/>
    </source>
</evidence>
<dbReference type="EMBL" id="PXWG01000158">
    <property type="protein sequence ID" value="PSJ24812.1"/>
    <property type="molecule type" value="Genomic_DNA"/>
</dbReference>
<dbReference type="PANTHER" id="PTHR36510">
    <property type="entry name" value="GLUTAMATE--CYSTEINE LIGASE 2-RELATED"/>
    <property type="match status" value="1"/>
</dbReference>
<feature type="compositionally biased region" description="Low complexity" evidence="6">
    <location>
        <begin position="356"/>
        <end position="368"/>
    </location>
</feature>
<dbReference type="NCBIfam" id="TIGR02050">
    <property type="entry name" value="gshA_cyan_rel"/>
    <property type="match status" value="1"/>
</dbReference>
<dbReference type="Gene3D" id="3.30.590.20">
    <property type="match status" value="1"/>
</dbReference>